<feature type="region of interest" description="Disordered" evidence="5">
    <location>
        <begin position="532"/>
        <end position="552"/>
    </location>
</feature>
<feature type="compositionally biased region" description="Polar residues" evidence="5">
    <location>
        <begin position="1266"/>
        <end position="1277"/>
    </location>
</feature>
<keyword evidence="3" id="KW-0539">Nucleus</keyword>
<name>A0A8J9VMX0_9NEOP</name>
<evidence type="ECO:0000259" key="6">
    <source>
        <dbReference type="Pfam" id="PF04821"/>
    </source>
</evidence>
<dbReference type="Pfam" id="PF26019">
    <property type="entry name" value="HTH_TIMELESS"/>
    <property type="match status" value="1"/>
</dbReference>
<feature type="region of interest" description="Disordered" evidence="5">
    <location>
        <begin position="942"/>
        <end position="1000"/>
    </location>
</feature>
<feature type="region of interest" description="Disordered" evidence="5">
    <location>
        <begin position="653"/>
        <end position="678"/>
    </location>
</feature>
<dbReference type="GO" id="GO:0009649">
    <property type="term" value="P:entrainment of circadian clock"/>
    <property type="evidence" value="ECO:0007669"/>
    <property type="project" value="TreeGrafter"/>
</dbReference>
<comment type="subcellular location">
    <subcellularLocation>
        <location evidence="1">Nucleus</location>
    </subcellularLocation>
</comment>
<dbReference type="EMBL" id="OV170225">
    <property type="protein sequence ID" value="CAH0725288.1"/>
    <property type="molecule type" value="Genomic_DNA"/>
</dbReference>
<proteinExistence type="inferred from homology"/>
<sequence length="1392" mass="161986">MTSLLSAELSATCNALGTLNKKTGKYMIDDFTLNTVKDLIRYLRRDGEDHEIRRHLGQTKVLQTDLIPMLIDHWEKEELFDVTLRLLVNLTNPALLLYHEEVPVERTARHNYLQILSHLQYYKEEAFAKVETWQFFAKKLTKILEIDWSERDEDTGLIIERILILIRNVLYVPADLDKERRPENDASVHDQVLWALNQAGILDIILYMSSENEKQYFMHILEIISHLLREQNPTSLADSALQRSVDEKLKDDQELLMMRMSESKERMNKVKQYSSTRHSRFGGTYVIQNMKSISDNDIICLKPLNNISSLDFNGSKKSKLVRPKNRRPTESGTMERRSAFAIRLFLKEFCIEFLNSSYNPMMHYVKDVLVRAKAQQNDESYYLWAMKFFMEFNRGHNFQVGLVSETMSVPMFHYVQQQMEKYYDMIKVEKKKFSTWVRRLHLALRAYKELLNTLLAMDKSSDVSVKESAKVLKSNIFYVLEYREFILSILLNYDENKMPRSYLVDLVETVHLFLKMLEHYCKKTGLVVQKKVRKKTKSKKQKPKSSAKPKTIELSPWEEVRPQIAAVLRAGIEEYPPPFDAASDVAIDQQKGDCMKKIQKLMREHKYEDAVGTFRAAREVWPEEGIFGVSGIQEDEELDMLETIYNTDLGVEVSRVEEETQENSEYDEEDEEDEEDKSTAVVETDFDFQDFVLRFCHQRVVSACVCLLEGYEKNLPYTNHCIVKMLHRIAYDSNRPAMMFQATLFLVFQKILNNPIPIFKELEKFAIFVLRKFAEMASKSSKVFIELLFWKNSKDSVEIEHGYDLYNDPRDKPGNSQWTEEQEEELRQLYMENQTNPENDQDVIDWILENLIAQTRTRRSVIKKLKELGLIFKAPTKKSNRERKEKVSLEFTEEEDNILTELWKQYGESKDALGLIVARMPKKRSKKSYKERLTQLGFIQIKRRKKQDTKSEDKSNESSSGSENSSSDSEKDVTPSSKLNIKPKKKPTKESKSKKTTRNMELSANEIAKLLVKAVDSGLEEALKWLAENLEEVALDQEAEGFDPTAEGTPLVPISSDSVDAMGNDLFVRVLKSIGVVPPADEQETYWRIPSNLHHETIRKRREIIIKAVNKELIIDNANTQTNDAESNDNLIEKNYNAESSDDDDLFDNLRKMRDTEIPYKSDLNKSVDRIRSRIDSESVNNENQNKNESKAYSSDDDNIVDNLRKNKGSKKKIRKRNQNIDSDNDNNDNQNENEFKADSSDDDDTFNNLRKNKVSKKKIRKRNQNIDSDNESINTTKQRENESNANATNDDIFDNLRNDIPNENFEKTNNRKRSRSIDSDDESIRKAPKIIGDDNDDDILSFAKKTLQHTEFPDTEDIMKDLPKHTLSSDSEEEIAPARRYKKLVISDDSD</sequence>
<keyword evidence="9" id="KW-1185">Reference proteome</keyword>
<evidence type="ECO:0008006" key="10">
    <source>
        <dbReference type="Google" id="ProtNLM"/>
    </source>
</evidence>
<dbReference type="Pfam" id="PF04821">
    <property type="entry name" value="TIMELESS"/>
    <property type="match status" value="1"/>
</dbReference>
<protein>
    <recommendedName>
        <fullName evidence="10">Protein timeless homolog</fullName>
    </recommendedName>
</protein>
<feature type="compositionally biased region" description="Basic residues" evidence="5">
    <location>
        <begin position="1206"/>
        <end position="1218"/>
    </location>
</feature>
<keyword evidence="4" id="KW-0131">Cell cycle</keyword>
<comment type="similarity">
    <text evidence="2">Belongs to the timeless family.</text>
</comment>
<feature type="region of interest" description="Disordered" evidence="5">
    <location>
        <begin position="1352"/>
        <end position="1376"/>
    </location>
</feature>
<dbReference type="GO" id="GO:0043111">
    <property type="term" value="P:replication fork arrest"/>
    <property type="evidence" value="ECO:0007669"/>
    <property type="project" value="TreeGrafter"/>
</dbReference>
<feature type="compositionally biased region" description="Basic residues" evidence="5">
    <location>
        <begin position="532"/>
        <end position="547"/>
    </location>
</feature>
<dbReference type="OrthoDB" id="310853at2759"/>
<reference evidence="8" key="1">
    <citation type="submission" date="2021-12" db="EMBL/GenBank/DDBJ databases">
        <authorList>
            <person name="Martin H S."/>
        </authorList>
    </citation>
    <scope>NUCLEOTIDE SEQUENCE</scope>
</reference>
<evidence type="ECO:0000256" key="4">
    <source>
        <dbReference type="ARBA" id="ARBA00023306"/>
    </source>
</evidence>
<feature type="compositionally biased region" description="Polar residues" evidence="5">
    <location>
        <begin position="1178"/>
        <end position="1193"/>
    </location>
</feature>
<dbReference type="GO" id="GO:0006281">
    <property type="term" value="P:DNA repair"/>
    <property type="evidence" value="ECO:0007669"/>
    <property type="project" value="TreeGrafter"/>
</dbReference>
<feature type="compositionally biased region" description="Basic and acidic residues" evidence="5">
    <location>
        <begin position="1305"/>
        <end position="1326"/>
    </location>
</feature>
<dbReference type="InterPro" id="IPR044998">
    <property type="entry name" value="Timeless"/>
</dbReference>
<dbReference type="PANTHER" id="PTHR22940">
    <property type="entry name" value="TIMEOUT/TIMELESS-2"/>
    <property type="match status" value="1"/>
</dbReference>
<dbReference type="Proteomes" id="UP000838878">
    <property type="component" value="Chromosome 5"/>
</dbReference>
<feature type="compositionally biased region" description="Low complexity" evidence="5">
    <location>
        <begin position="957"/>
        <end position="967"/>
    </location>
</feature>
<dbReference type="GO" id="GO:0048511">
    <property type="term" value="P:rhythmic process"/>
    <property type="evidence" value="ECO:0007669"/>
    <property type="project" value="UniProtKB-KW"/>
</dbReference>
<feature type="compositionally biased region" description="Acidic residues" evidence="5">
    <location>
        <begin position="659"/>
        <end position="676"/>
    </location>
</feature>
<feature type="domain" description="Timeless C-terminal" evidence="7">
    <location>
        <begin position="1013"/>
        <end position="1098"/>
    </location>
</feature>
<dbReference type="PANTHER" id="PTHR22940:SF4">
    <property type="entry name" value="PROTEIN TIMELESS HOMOLOG"/>
    <property type="match status" value="1"/>
</dbReference>
<feature type="compositionally biased region" description="Basic residues" evidence="5">
    <location>
        <begin position="1251"/>
        <end position="1264"/>
    </location>
</feature>
<evidence type="ECO:0000259" key="7">
    <source>
        <dbReference type="Pfam" id="PF05029"/>
    </source>
</evidence>
<evidence type="ECO:0000313" key="8">
    <source>
        <dbReference type="EMBL" id="CAH0725288.1"/>
    </source>
</evidence>
<feature type="non-terminal residue" evidence="8">
    <location>
        <position position="1392"/>
    </location>
</feature>
<evidence type="ECO:0000256" key="2">
    <source>
        <dbReference type="ARBA" id="ARBA00008174"/>
    </source>
</evidence>
<feature type="region of interest" description="Disordered" evidence="5">
    <location>
        <begin position="1175"/>
        <end position="1331"/>
    </location>
</feature>
<dbReference type="Pfam" id="PF05029">
    <property type="entry name" value="TIMELESS_C"/>
    <property type="match status" value="1"/>
</dbReference>
<accession>A0A8J9VMX0</accession>
<evidence type="ECO:0000313" key="9">
    <source>
        <dbReference type="Proteomes" id="UP000838878"/>
    </source>
</evidence>
<feature type="domain" description="Timeless N-terminal" evidence="6">
    <location>
        <begin position="25"/>
        <end position="287"/>
    </location>
</feature>
<gene>
    <name evidence="8" type="ORF">BINO364_LOCUS10886</name>
</gene>
<evidence type="ECO:0000256" key="3">
    <source>
        <dbReference type="ARBA" id="ARBA00023242"/>
    </source>
</evidence>
<dbReference type="GO" id="GO:0000076">
    <property type="term" value="P:DNA replication checkpoint signaling"/>
    <property type="evidence" value="ECO:0007669"/>
    <property type="project" value="TreeGrafter"/>
</dbReference>
<evidence type="ECO:0000256" key="5">
    <source>
        <dbReference type="SAM" id="MobiDB-lite"/>
    </source>
</evidence>
<dbReference type="GO" id="GO:0003677">
    <property type="term" value="F:DNA binding"/>
    <property type="evidence" value="ECO:0007669"/>
    <property type="project" value="TreeGrafter"/>
</dbReference>
<dbReference type="InterPro" id="IPR006906">
    <property type="entry name" value="Timeless_N"/>
</dbReference>
<evidence type="ECO:0000256" key="1">
    <source>
        <dbReference type="ARBA" id="ARBA00004123"/>
    </source>
</evidence>
<dbReference type="InterPro" id="IPR007725">
    <property type="entry name" value="TIMELESS_C"/>
</dbReference>
<dbReference type="GO" id="GO:0031298">
    <property type="term" value="C:replication fork protection complex"/>
    <property type="evidence" value="ECO:0007669"/>
    <property type="project" value="TreeGrafter"/>
</dbReference>
<organism evidence="8 9">
    <name type="scientific">Brenthis ino</name>
    <name type="common">lesser marbled fritillary</name>
    <dbReference type="NCBI Taxonomy" id="405034"/>
    <lineage>
        <taxon>Eukaryota</taxon>
        <taxon>Metazoa</taxon>
        <taxon>Ecdysozoa</taxon>
        <taxon>Arthropoda</taxon>
        <taxon>Hexapoda</taxon>
        <taxon>Insecta</taxon>
        <taxon>Pterygota</taxon>
        <taxon>Neoptera</taxon>
        <taxon>Endopterygota</taxon>
        <taxon>Lepidoptera</taxon>
        <taxon>Glossata</taxon>
        <taxon>Ditrysia</taxon>
        <taxon>Papilionoidea</taxon>
        <taxon>Nymphalidae</taxon>
        <taxon>Heliconiinae</taxon>
        <taxon>Argynnini</taxon>
        <taxon>Brenthis</taxon>
    </lineage>
</organism>